<proteinExistence type="predicted"/>
<dbReference type="InterPro" id="IPR005178">
    <property type="entry name" value="Ostalpha/TMEM184C"/>
</dbReference>
<dbReference type="Proteomes" id="UP000664859">
    <property type="component" value="Unassembled WGS sequence"/>
</dbReference>
<dbReference type="InterPro" id="IPR023352">
    <property type="entry name" value="MAPEG-like_dom_sf"/>
</dbReference>
<dbReference type="Pfam" id="PF03619">
    <property type="entry name" value="Solute_trans_a"/>
    <property type="match status" value="1"/>
</dbReference>
<feature type="transmembrane region" description="Helical" evidence="6">
    <location>
        <begin position="242"/>
        <end position="259"/>
    </location>
</feature>
<gene>
    <name evidence="7" type="ORF">JKP88DRAFT_350086</name>
</gene>
<comment type="caution">
    <text evidence="7">The sequence shown here is derived from an EMBL/GenBank/DDBJ whole genome shotgun (WGS) entry which is preliminary data.</text>
</comment>
<reference evidence="7" key="1">
    <citation type="submission" date="2021-02" db="EMBL/GenBank/DDBJ databases">
        <title>First Annotated Genome of the Yellow-green Alga Tribonema minus.</title>
        <authorList>
            <person name="Mahan K.M."/>
        </authorList>
    </citation>
    <scope>NUCLEOTIDE SEQUENCE</scope>
    <source>
        <strain evidence="7">UTEX B ZZ1240</strain>
    </source>
</reference>
<sequence>MGKRVEAPQIIPLLSEEALKGGCRVTLAFMAVYTVFFMIQLLVKIILVKRAQWRGDDKFTTYNTMDPRILIWDRAVGNMLEQAIIFLPSVWLALITADASSIVSIVNRGYAYVAFRALWPAAWKYVGPKYVTPAILLCTGPMYLINFSLFYDIYKALLNREEHGQPEAVKAAIRWWGLVVLYFYVAVMLAWKIDTMLAVADSHYDVAGTVGGALTCLTVPLAVYLMVLHLTNFVEPRQQSQIVRIIFMVPVYSVTAYLSLLHPQWALSITTVRECYEAYVIYCFLQFLIIRVASTLVALYVQLVQRLQGHGASQAGHMVVTAVVCCSQMWALYVLLLFYSVTHKEMSHIHPMGKFLAIKAVVALSWWQGVLVEFLEHKGHIADVGQYPANHIAQGIQDLLICAEMMVAAVAFFFAFPLNDFVHHTPVLVALPAPPGQRSRFSTLSGPSDAFGMSITTTTSSAAAAASSAALSGLTHTHVTSVKSHQQLGRMTEAALSPPPPLPPSQQQQQQQRHMAHHHAPTSFAYALWATAVPVELHADVLQSAARLLERSRITARWHAWTKRKVEAPQHGGGGGGGAGGIITL</sequence>
<accession>A0A835YQ95</accession>
<feature type="transmembrane region" description="Helical" evidence="6">
    <location>
        <begin position="130"/>
        <end position="151"/>
    </location>
</feature>
<evidence type="ECO:0000256" key="3">
    <source>
        <dbReference type="ARBA" id="ARBA00022989"/>
    </source>
</evidence>
<keyword evidence="4 6" id="KW-0472">Membrane</keyword>
<dbReference type="PANTHER" id="PTHR23423">
    <property type="entry name" value="ORGANIC SOLUTE TRANSPORTER-RELATED"/>
    <property type="match status" value="1"/>
</dbReference>
<comment type="subcellular location">
    <subcellularLocation>
        <location evidence="1">Membrane</location>
        <topology evidence="1">Multi-pass membrane protein</topology>
    </subcellularLocation>
</comment>
<evidence type="ECO:0000256" key="4">
    <source>
        <dbReference type="ARBA" id="ARBA00023136"/>
    </source>
</evidence>
<keyword evidence="3 6" id="KW-1133">Transmembrane helix</keyword>
<dbReference type="SMART" id="SM01417">
    <property type="entry name" value="Solute_trans_a"/>
    <property type="match status" value="1"/>
</dbReference>
<feature type="transmembrane region" description="Helical" evidence="6">
    <location>
        <begin position="172"/>
        <end position="191"/>
    </location>
</feature>
<protein>
    <submittedName>
        <fullName evidence="7">Organic solute transporter Ostalpha-domain-containing protein</fullName>
    </submittedName>
</protein>
<evidence type="ECO:0000313" key="8">
    <source>
        <dbReference type="Proteomes" id="UP000664859"/>
    </source>
</evidence>
<keyword evidence="8" id="KW-1185">Reference proteome</keyword>
<evidence type="ECO:0000256" key="6">
    <source>
        <dbReference type="SAM" id="Phobius"/>
    </source>
</evidence>
<feature type="transmembrane region" description="Helical" evidence="6">
    <location>
        <begin position="84"/>
        <end position="110"/>
    </location>
</feature>
<feature type="transmembrane region" description="Helical" evidence="6">
    <location>
        <begin position="315"/>
        <end position="336"/>
    </location>
</feature>
<dbReference type="GO" id="GO:0016020">
    <property type="term" value="C:membrane"/>
    <property type="evidence" value="ECO:0007669"/>
    <property type="project" value="UniProtKB-SubCell"/>
</dbReference>
<feature type="region of interest" description="Disordered" evidence="5">
    <location>
        <begin position="489"/>
        <end position="519"/>
    </location>
</feature>
<feature type="transmembrane region" description="Helical" evidence="6">
    <location>
        <begin position="27"/>
        <end position="48"/>
    </location>
</feature>
<dbReference type="EMBL" id="JAFCMP010000501">
    <property type="protein sequence ID" value="KAG5179106.1"/>
    <property type="molecule type" value="Genomic_DNA"/>
</dbReference>
<feature type="transmembrane region" description="Helical" evidence="6">
    <location>
        <begin position="279"/>
        <end position="303"/>
    </location>
</feature>
<evidence type="ECO:0000256" key="2">
    <source>
        <dbReference type="ARBA" id="ARBA00022692"/>
    </source>
</evidence>
<keyword evidence="2 6" id="KW-0812">Transmembrane</keyword>
<dbReference type="SUPFAM" id="SSF161084">
    <property type="entry name" value="MAPEG domain-like"/>
    <property type="match status" value="1"/>
</dbReference>
<name>A0A835YQ95_9STRA</name>
<evidence type="ECO:0000256" key="1">
    <source>
        <dbReference type="ARBA" id="ARBA00004141"/>
    </source>
</evidence>
<evidence type="ECO:0000256" key="5">
    <source>
        <dbReference type="SAM" id="MobiDB-lite"/>
    </source>
</evidence>
<dbReference type="AlphaFoldDB" id="A0A835YQ95"/>
<organism evidence="7 8">
    <name type="scientific">Tribonema minus</name>
    <dbReference type="NCBI Taxonomy" id="303371"/>
    <lineage>
        <taxon>Eukaryota</taxon>
        <taxon>Sar</taxon>
        <taxon>Stramenopiles</taxon>
        <taxon>Ochrophyta</taxon>
        <taxon>PX clade</taxon>
        <taxon>Xanthophyceae</taxon>
        <taxon>Tribonematales</taxon>
        <taxon>Tribonemataceae</taxon>
        <taxon>Tribonema</taxon>
    </lineage>
</organism>
<feature type="transmembrane region" description="Helical" evidence="6">
    <location>
        <begin position="211"/>
        <end position="230"/>
    </location>
</feature>
<dbReference type="Gene3D" id="1.20.120.550">
    <property type="entry name" value="Membrane associated eicosanoid/glutathione metabolism-like domain"/>
    <property type="match status" value="1"/>
</dbReference>
<evidence type="ECO:0000313" key="7">
    <source>
        <dbReference type="EMBL" id="KAG5179106.1"/>
    </source>
</evidence>
<dbReference type="OrthoDB" id="5348404at2759"/>